<dbReference type="EMBL" id="CP002582">
    <property type="protein sequence ID" value="ADZ84874.1"/>
    <property type="molecule type" value="Genomic_DNA"/>
</dbReference>
<dbReference type="SUPFAM" id="SSF53822">
    <property type="entry name" value="Periplasmic binding protein-like I"/>
    <property type="match status" value="1"/>
</dbReference>
<evidence type="ECO:0000256" key="3">
    <source>
        <dbReference type="ARBA" id="ARBA00023163"/>
    </source>
</evidence>
<feature type="domain" description="HTH lacI-type" evidence="4">
    <location>
        <begin position="13"/>
        <end position="68"/>
    </location>
</feature>
<feature type="domain" description="HTH cro/C1-type" evidence="5">
    <location>
        <begin position="9"/>
        <end position="58"/>
    </location>
</feature>
<evidence type="ECO:0000259" key="5">
    <source>
        <dbReference type="PROSITE" id="PS50943"/>
    </source>
</evidence>
<dbReference type="STRING" id="642492.Clole_3180"/>
<dbReference type="HOGENOM" id="CLU_037628_6_2_9"/>
<dbReference type="SMART" id="SM00354">
    <property type="entry name" value="HTH_LACI"/>
    <property type="match status" value="1"/>
</dbReference>
<keyword evidence="7" id="KW-1185">Reference proteome</keyword>
<dbReference type="InterPro" id="IPR000843">
    <property type="entry name" value="HTH_LacI"/>
</dbReference>
<dbReference type="CDD" id="cd06267">
    <property type="entry name" value="PBP1_LacI_sugar_binding-like"/>
    <property type="match status" value="1"/>
</dbReference>
<dbReference type="Gene3D" id="1.10.260.40">
    <property type="entry name" value="lambda repressor-like DNA-binding domains"/>
    <property type="match status" value="1"/>
</dbReference>
<keyword evidence="2" id="KW-0238">DNA-binding</keyword>
<sequence length="349" mass="39636">MSKQEINYNERRVTIKDIAESLGVSTATVSNVIHGKTKKISAKTVEKVQELLEVSGYIPNMAAVLLAQNSSKIICVMLSDDQKYNGQMLKDPFVSDILNSLSKCLNQKGYFMMVKEESRLDKIVQYASMWNMAGLILIGYCNQDYQSLRAKMHIPFLVIDGYVNQAEKYSNVGIDNEGGGYQAGTYLVHKGHRKIMFLSDNDTCGDHERYMGFKRALLDNQIIVMPEDFKLLPFDEKERFAYYKHLLKEIKKYTAAFCASDVYAIEWMNYLLDQGVKIPEDFSIIGFDDIQLAQYVRPKLTTIKQDMNKRAEKAIELLEALIAGDEVIANVVLPTSLVIRESVKDIGDK</sequence>
<dbReference type="Proteomes" id="UP000008467">
    <property type="component" value="Chromosome"/>
</dbReference>
<dbReference type="Gene3D" id="3.40.50.2300">
    <property type="match status" value="2"/>
</dbReference>
<keyword evidence="1" id="KW-0805">Transcription regulation</keyword>
<dbReference type="GO" id="GO:0000976">
    <property type="term" value="F:transcription cis-regulatory region binding"/>
    <property type="evidence" value="ECO:0007669"/>
    <property type="project" value="TreeGrafter"/>
</dbReference>
<dbReference type="InterPro" id="IPR001387">
    <property type="entry name" value="Cro/C1-type_HTH"/>
</dbReference>
<dbReference type="Pfam" id="PF13377">
    <property type="entry name" value="Peripla_BP_3"/>
    <property type="match status" value="1"/>
</dbReference>
<evidence type="ECO:0000256" key="1">
    <source>
        <dbReference type="ARBA" id="ARBA00023015"/>
    </source>
</evidence>
<proteinExistence type="predicted"/>
<dbReference type="CDD" id="cd01392">
    <property type="entry name" value="HTH_LacI"/>
    <property type="match status" value="1"/>
</dbReference>
<reference evidence="6 7" key="1">
    <citation type="journal article" date="2011" name="J. Bacteriol.">
        <title>Complete genome sequence of the cellulose-degrading bacterium Cellulosilyticum lentocellum.</title>
        <authorList>
            <consortium name="US DOE Joint Genome Institute"/>
            <person name="Miller D.A."/>
            <person name="Suen G."/>
            <person name="Bruce D."/>
            <person name="Copeland A."/>
            <person name="Cheng J.F."/>
            <person name="Detter C."/>
            <person name="Goodwin L.A."/>
            <person name="Han C.S."/>
            <person name="Hauser L.J."/>
            <person name="Land M.L."/>
            <person name="Lapidus A."/>
            <person name="Lucas S."/>
            <person name="Meincke L."/>
            <person name="Pitluck S."/>
            <person name="Tapia R."/>
            <person name="Teshima H."/>
            <person name="Woyke T."/>
            <person name="Fox B.G."/>
            <person name="Angert E.R."/>
            <person name="Currie C.R."/>
        </authorList>
    </citation>
    <scope>NUCLEOTIDE SEQUENCE [LARGE SCALE GENOMIC DNA]</scope>
    <source>
        <strain evidence="7">ATCC 49066 / DSM 5427 / NCIMB 11756 / RHM5</strain>
    </source>
</reference>
<evidence type="ECO:0000256" key="2">
    <source>
        <dbReference type="ARBA" id="ARBA00023125"/>
    </source>
</evidence>
<evidence type="ECO:0000259" key="4">
    <source>
        <dbReference type="PROSITE" id="PS50932"/>
    </source>
</evidence>
<keyword evidence="3" id="KW-0804">Transcription</keyword>
<dbReference type="InterPro" id="IPR046335">
    <property type="entry name" value="LacI/GalR-like_sensor"/>
</dbReference>
<dbReference type="SUPFAM" id="SSF47413">
    <property type="entry name" value="lambda repressor-like DNA-binding domains"/>
    <property type="match status" value="1"/>
</dbReference>
<organism evidence="6 7">
    <name type="scientific">Cellulosilyticum lentocellum (strain ATCC 49066 / DSM 5427 / NCIMB 11756 / RHM5)</name>
    <name type="common">Clostridium lentocellum</name>
    <dbReference type="NCBI Taxonomy" id="642492"/>
    <lineage>
        <taxon>Bacteria</taxon>
        <taxon>Bacillati</taxon>
        <taxon>Bacillota</taxon>
        <taxon>Clostridia</taxon>
        <taxon>Lachnospirales</taxon>
        <taxon>Cellulosilyticaceae</taxon>
        <taxon>Cellulosilyticum</taxon>
    </lineage>
</organism>
<dbReference type="AlphaFoldDB" id="F2JPT9"/>
<dbReference type="Pfam" id="PF00356">
    <property type="entry name" value="LacI"/>
    <property type="match status" value="1"/>
</dbReference>
<dbReference type="KEGG" id="cle:Clole_3180"/>
<dbReference type="PROSITE" id="PS50943">
    <property type="entry name" value="HTH_CROC1"/>
    <property type="match status" value="1"/>
</dbReference>
<evidence type="ECO:0000313" key="7">
    <source>
        <dbReference type="Proteomes" id="UP000008467"/>
    </source>
</evidence>
<dbReference type="RefSeq" id="WP_013658152.1">
    <property type="nucleotide sequence ID" value="NC_015275.1"/>
</dbReference>
<dbReference type="PROSITE" id="PS50932">
    <property type="entry name" value="HTH_LACI_2"/>
    <property type="match status" value="1"/>
</dbReference>
<dbReference type="eggNOG" id="COG1609">
    <property type="taxonomic scope" value="Bacteria"/>
</dbReference>
<gene>
    <name evidence="6" type="ordered locus">Clole_3180</name>
</gene>
<accession>F2JPT9</accession>
<protein>
    <submittedName>
        <fullName evidence="6">Transcriptional regulator, LacI family</fullName>
    </submittedName>
</protein>
<dbReference type="GO" id="GO:0003700">
    <property type="term" value="F:DNA-binding transcription factor activity"/>
    <property type="evidence" value="ECO:0007669"/>
    <property type="project" value="TreeGrafter"/>
</dbReference>
<dbReference type="InterPro" id="IPR010982">
    <property type="entry name" value="Lambda_DNA-bd_dom_sf"/>
</dbReference>
<name>F2JPT9_CELLD</name>
<dbReference type="PANTHER" id="PTHR30146:SF24">
    <property type="entry name" value="XYLOSE OPERON REGULATORY PROTEIN"/>
    <property type="match status" value="1"/>
</dbReference>
<dbReference type="InterPro" id="IPR028082">
    <property type="entry name" value="Peripla_BP_I"/>
</dbReference>
<dbReference type="PANTHER" id="PTHR30146">
    <property type="entry name" value="LACI-RELATED TRANSCRIPTIONAL REPRESSOR"/>
    <property type="match status" value="1"/>
</dbReference>
<evidence type="ECO:0000313" key="6">
    <source>
        <dbReference type="EMBL" id="ADZ84874.1"/>
    </source>
</evidence>